<dbReference type="EMBL" id="JOJR01000001">
    <property type="protein sequence ID" value="RCN53809.1"/>
    <property type="molecule type" value="Genomic_DNA"/>
</dbReference>
<dbReference type="AlphaFoldDB" id="A0A368HDV0"/>
<sequence>MVLPACSDHLVSVWAMEVAQPQVQPARTEIVTLVGRWEVEPDHGSSSGTVGHPPENICSQDFIKEEYQVNERIQARGPEISRSLLKSNRGHVLKYCETLCGSYHAIRE</sequence>
<evidence type="ECO:0000313" key="2">
    <source>
        <dbReference type="Proteomes" id="UP000252519"/>
    </source>
</evidence>
<dbReference type="Proteomes" id="UP000252519">
    <property type="component" value="Unassembled WGS sequence"/>
</dbReference>
<evidence type="ECO:0000313" key="1">
    <source>
        <dbReference type="EMBL" id="RCN53809.1"/>
    </source>
</evidence>
<accession>A0A368HDV0</accession>
<comment type="caution">
    <text evidence="1">The sequence shown here is derived from an EMBL/GenBank/DDBJ whole genome shotgun (WGS) entry which is preliminary data.</text>
</comment>
<organism evidence="1 2">
    <name type="scientific">Ancylostoma caninum</name>
    <name type="common">Dog hookworm</name>
    <dbReference type="NCBI Taxonomy" id="29170"/>
    <lineage>
        <taxon>Eukaryota</taxon>
        <taxon>Metazoa</taxon>
        <taxon>Ecdysozoa</taxon>
        <taxon>Nematoda</taxon>
        <taxon>Chromadorea</taxon>
        <taxon>Rhabditida</taxon>
        <taxon>Rhabditina</taxon>
        <taxon>Rhabditomorpha</taxon>
        <taxon>Strongyloidea</taxon>
        <taxon>Ancylostomatidae</taxon>
        <taxon>Ancylostomatinae</taxon>
        <taxon>Ancylostoma</taxon>
    </lineage>
</organism>
<keyword evidence="2" id="KW-1185">Reference proteome</keyword>
<name>A0A368HDV0_ANCCA</name>
<gene>
    <name evidence="1" type="ORF">ANCCAN_00303</name>
</gene>
<proteinExistence type="predicted"/>
<reference evidence="1 2" key="1">
    <citation type="submission" date="2014-10" db="EMBL/GenBank/DDBJ databases">
        <title>Draft genome of the hookworm Ancylostoma caninum.</title>
        <authorList>
            <person name="Mitreva M."/>
        </authorList>
    </citation>
    <scope>NUCLEOTIDE SEQUENCE [LARGE SCALE GENOMIC DNA]</scope>
    <source>
        <strain evidence="1 2">Baltimore</strain>
    </source>
</reference>
<protein>
    <submittedName>
        <fullName evidence="1">Uncharacterized protein</fullName>
    </submittedName>
</protein>